<dbReference type="Pfam" id="PF07291">
    <property type="entry name" value="MauE"/>
    <property type="match status" value="1"/>
</dbReference>
<dbReference type="AlphaFoldDB" id="A0A5J6V687"/>
<dbReference type="SUPFAM" id="SSF52833">
    <property type="entry name" value="Thioredoxin-like"/>
    <property type="match status" value="1"/>
</dbReference>
<keyword evidence="3 6" id="KW-1133">Transmembrane helix</keyword>
<evidence type="ECO:0000256" key="1">
    <source>
        <dbReference type="ARBA" id="ARBA00004141"/>
    </source>
</evidence>
<dbReference type="GO" id="GO:0030416">
    <property type="term" value="P:methylamine metabolic process"/>
    <property type="evidence" value="ECO:0007669"/>
    <property type="project" value="InterPro"/>
</dbReference>
<keyword evidence="4 6" id="KW-0472">Membrane</keyword>
<dbReference type="InterPro" id="IPR009908">
    <property type="entry name" value="Methylamine_util_MauE"/>
</dbReference>
<sequence length="372" mass="39015">MLPALALAPLTLAAVLVLSGLAKLPDSRSTHSMMTLLRLPGVVANAAVARLLPWAELTVAALLLTPWRWTFALGSLAAVLLFLAFWVLIARAMTFDPRPTCACFGRVGDHRITGRTVIRNTILLTLALVTAVVALLGGTATGLLAAFDAGDWAWLLLTVTLAAVTVLVLGTRGDQGAQGPQAGAFSAHVTSQQPGTATSAHKQAGTPAGPVADGLLVDRDLEVIAVGRLAAQQAQLLVLADCWCGSTMVTIDRLPDWRERLPDLGVQLVHTHVPWKEPRLHHLPGVWWDPGARVYSDLQAGASPAAVLVDTRGRVMDGPVNGVEAIEHLVARLSTDVLPSGAGDPAARARAERVTAPDAPVRADGVRAPDAP</sequence>
<evidence type="ECO:0000259" key="7">
    <source>
        <dbReference type="Pfam" id="PF07291"/>
    </source>
</evidence>
<dbReference type="GO" id="GO:0016020">
    <property type="term" value="C:membrane"/>
    <property type="evidence" value="ECO:0007669"/>
    <property type="project" value="UniProtKB-SubCell"/>
</dbReference>
<protein>
    <recommendedName>
        <fullName evidence="7">Methylamine utilisation protein MauE domain-containing protein</fullName>
    </recommendedName>
</protein>
<dbReference type="RefSeq" id="WP_158061670.1">
    <property type="nucleotide sequence ID" value="NZ_CP044427.1"/>
</dbReference>
<keyword evidence="9" id="KW-1185">Reference proteome</keyword>
<dbReference type="KEGG" id="serw:FY030_11755"/>
<feature type="region of interest" description="Disordered" evidence="5">
    <location>
        <begin position="340"/>
        <end position="372"/>
    </location>
</feature>
<gene>
    <name evidence="8" type="ORF">FY030_11755</name>
</gene>
<evidence type="ECO:0000256" key="2">
    <source>
        <dbReference type="ARBA" id="ARBA00022692"/>
    </source>
</evidence>
<dbReference type="UniPathway" id="UPA00895"/>
<evidence type="ECO:0000256" key="6">
    <source>
        <dbReference type="SAM" id="Phobius"/>
    </source>
</evidence>
<feature type="domain" description="Methylamine utilisation protein MauE" evidence="7">
    <location>
        <begin position="4"/>
        <end position="131"/>
    </location>
</feature>
<feature type="transmembrane region" description="Helical" evidence="6">
    <location>
        <begin position="67"/>
        <end position="89"/>
    </location>
</feature>
<feature type="transmembrane region" description="Helical" evidence="6">
    <location>
        <begin position="6"/>
        <end position="24"/>
    </location>
</feature>
<evidence type="ECO:0000256" key="4">
    <source>
        <dbReference type="ARBA" id="ARBA00023136"/>
    </source>
</evidence>
<feature type="compositionally biased region" description="Polar residues" evidence="5">
    <location>
        <begin position="188"/>
        <end position="201"/>
    </location>
</feature>
<dbReference type="InterPro" id="IPR036249">
    <property type="entry name" value="Thioredoxin-like_sf"/>
</dbReference>
<keyword evidence="2 6" id="KW-0812">Transmembrane</keyword>
<dbReference type="EMBL" id="CP044427">
    <property type="protein sequence ID" value="QFG69288.1"/>
    <property type="molecule type" value="Genomic_DNA"/>
</dbReference>
<evidence type="ECO:0000313" key="8">
    <source>
        <dbReference type="EMBL" id="QFG69288.1"/>
    </source>
</evidence>
<comment type="subcellular location">
    <subcellularLocation>
        <location evidence="1">Membrane</location>
        <topology evidence="1">Multi-pass membrane protein</topology>
    </subcellularLocation>
</comment>
<evidence type="ECO:0000256" key="3">
    <source>
        <dbReference type="ARBA" id="ARBA00022989"/>
    </source>
</evidence>
<organism evidence="8 9">
    <name type="scientific">Ornithinimicrobium pratense</name>
    <dbReference type="NCBI Taxonomy" id="2593973"/>
    <lineage>
        <taxon>Bacteria</taxon>
        <taxon>Bacillati</taxon>
        <taxon>Actinomycetota</taxon>
        <taxon>Actinomycetes</taxon>
        <taxon>Micrococcales</taxon>
        <taxon>Ornithinimicrobiaceae</taxon>
        <taxon>Ornithinimicrobium</taxon>
    </lineage>
</organism>
<reference evidence="8 9" key="1">
    <citation type="submission" date="2019-09" db="EMBL/GenBank/DDBJ databases">
        <title>Serinicoccus pratensis sp. nov., isolated from meadow soil.</title>
        <authorList>
            <person name="Zhang W."/>
        </authorList>
    </citation>
    <scope>NUCLEOTIDE SEQUENCE [LARGE SCALE GENOMIC DNA]</scope>
    <source>
        <strain evidence="8 9">W204</strain>
    </source>
</reference>
<proteinExistence type="predicted"/>
<dbReference type="Proteomes" id="UP000326546">
    <property type="component" value="Chromosome"/>
</dbReference>
<dbReference type="OrthoDB" id="5006039at2"/>
<feature type="transmembrane region" description="Helical" evidence="6">
    <location>
        <begin position="121"/>
        <end position="146"/>
    </location>
</feature>
<feature type="transmembrane region" description="Helical" evidence="6">
    <location>
        <begin position="152"/>
        <end position="170"/>
    </location>
</feature>
<name>A0A5J6V687_9MICO</name>
<accession>A0A5J6V687</accession>
<feature type="transmembrane region" description="Helical" evidence="6">
    <location>
        <begin position="36"/>
        <end position="55"/>
    </location>
</feature>
<evidence type="ECO:0000256" key="5">
    <source>
        <dbReference type="SAM" id="MobiDB-lite"/>
    </source>
</evidence>
<feature type="region of interest" description="Disordered" evidence="5">
    <location>
        <begin position="179"/>
        <end position="206"/>
    </location>
</feature>
<evidence type="ECO:0000313" key="9">
    <source>
        <dbReference type="Proteomes" id="UP000326546"/>
    </source>
</evidence>